<evidence type="ECO:0000313" key="3">
    <source>
        <dbReference type="Proteomes" id="UP000663842"/>
    </source>
</evidence>
<name>A0A820RL28_9BILA</name>
<protein>
    <submittedName>
        <fullName evidence="2">Uncharacterized protein</fullName>
    </submittedName>
</protein>
<evidence type="ECO:0000256" key="1">
    <source>
        <dbReference type="SAM" id="MobiDB-lite"/>
    </source>
</evidence>
<accession>A0A820RL28</accession>
<feature type="non-terminal residue" evidence="2">
    <location>
        <position position="81"/>
    </location>
</feature>
<sequence length="81" mass="9040">LPHVDENEPDTLYDEEPNEDLTEKTSEFDPLVKVKQQLSVSTVSDDVQHPTTTAMTSANKYINNSSQKISLSSSTDPELQM</sequence>
<evidence type="ECO:0000313" key="2">
    <source>
        <dbReference type="EMBL" id="CAF4437660.1"/>
    </source>
</evidence>
<feature type="non-terminal residue" evidence="2">
    <location>
        <position position="1"/>
    </location>
</feature>
<reference evidence="2" key="1">
    <citation type="submission" date="2021-02" db="EMBL/GenBank/DDBJ databases">
        <authorList>
            <person name="Nowell W R."/>
        </authorList>
    </citation>
    <scope>NUCLEOTIDE SEQUENCE</scope>
</reference>
<dbReference type="Proteomes" id="UP000663842">
    <property type="component" value="Unassembled WGS sequence"/>
</dbReference>
<proteinExistence type="predicted"/>
<dbReference type="AlphaFoldDB" id="A0A820RL28"/>
<feature type="region of interest" description="Disordered" evidence="1">
    <location>
        <begin position="1"/>
        <end position="24"/>
    </location>
</feature>
<feature type="compositionally biased region" description="Acidic residues" evidence="1">
    <location>
        <begin position="7"/>
        <end position="20"/>
    </location>
</feature>
<organism evidence="2 3">
    <name type="scientific">Rotaria magnacalcarata</name>
    <dbReference type="NCBI Taxonomy" id="392030"/>
    <lineage>
        <taxon>Eukaryota</taxon>
        <taxon>Metazoa</taxon>
        <taxon>Spiralia</taxon>
        <taxon>Gnathifera</taxon>
        <taxon>Rotifera</taxon>
        <taxon>Eurotatoria</taxon>
        <taxon>Bdelloidea</taxon>
        <taxon>Philodinida</taxon>
        <taxon>Philodinidae</taxon>
        <taxon>Rotaria</taxon>
    </lineage>
</organism>
<dbReference type="EMBL" id="CAJOBF010037508">
    <property type="protein sequence ID" value="CAF4437660.1"/>
    <property type="molecule type" value="Genomic_DNA"/>
</dbReference>
<comment type="caution">
    <text evidence="2">The sequence shown here is derived from an EMBL/GenBank/DDBJ whole genome shotgun (WGS) entry which is preliminary data.</text>
</comment>
<gene>
    <name evidence="2" type="ORF">UXM345_LOCUS39103</name>
</gene>